<dbReference type="SUPFAM" id="SSF53474">
    <property type="entry name" value="alpha/beta-Hydrolases"/>
    <property type="match status" value="1"/>
</dbReference>
<dbReference type="InterPro" id="IPR050583">
    <property type="entry name" value="Mycobacterial_A85_antigen"/>
</dbReference>
<dbReference type="Pfam" id="PF00756">
    <property type="entry name" value="Esterase"/>
    <property type="match status" value="1"/>
</dbReference>
<sequence length="282" mass="32016">MQCKELAALVVEQITVPSQFLQRDVTIDIYRPTTFSPNDKLSLLLINDGQDLPKMPFAPLLNELLINGVIHPLFCIGIHAGEDRRMEYGTAKVLDFMQRGAKAELHAQFVLFELLPLLKETYHLQGNLDMAYAGFSLGGLAAIDMVWNYPQLFSIAGVFSGSLWWRSKDLDQGYNEDTDRIMHQQVRMGKYHAGQRFYFTTGSQDETADRNNNGIIDSIDDTLGLIEELKKKGYTDKDIHYINYEDGRHDVETWARALPAFLEWGWGNKASRFPTSSPAESC</sequence>
<evidence type="ECO:0000313" key="2">
    <source>
        <dbReference type="Proteomes" id="UP000077177"/>
    </source>
</evidence>
<gene>
    <name evidence="1" type="ORF">SY85_22775</name>
</gene>
<dbReference type="AlphaFoldDB" id="A0A172U1H9"/>
<reference evidence="1 2" key="2">
    <citation type="journal article" date="2016" name="Int. J. Syst. Evol. Microbiol.">
        <title>Flavisolibacter tropicus sp. nov., isolated from tropical soil.</title>
        <authorList>
            <person name="Lee J.J."/>
            <person name="Kang M.S."/>
            <person name="Kim G.S."/>
            <person name="Lee C.S."/>
            <person name="Lim S."/>
            <person name="Lee J."/>
            <person name="Roh S.H."/>
            <person name="Kang H."/>
            <person name="Ha J.M."/>
            <person name="Bae S."/>
            <person name="Jung H.Y."/>
            <person name="Kim M.K."/>
        </authorList>
    </citation>
    <scope>NUCLEOTIDE SEQUENCE [LARGE SCALE GENOMIC DNA]</scope>
    <source>
        <strain evidence="1 2">LCS9</strain>
    </source>
</reference>
<dbReference type="OrthoDB" id="9784036at2"/>
<dbReference type="InterPro" id="IPR000801">
    <property type="entry name" value="Esterase-like"/>
</dbReference>
<dbReference type="PANTHER" id="PTHR48098:SF6">
    <property type="entry name" value="FERRI-BACILLIBACTIN ESTERASE BESA"/>
    <property type="match status" value="1"/>
</dbReference>
<evidence type="ECO:0008006" key="3">
    <source>
        <dbReference type="Google" id="ProtNLM"/>
    </source>
</evidence>
<evidence type="ECO:0000313" key="1">
    <source>
        <dbReference type="EMBL" id="ANE52883.1"/>
    </source>
</evidence>
<accession>A0A172U1H9</accession>
<dbReference type="STRING" id="1492898.SY85_22775"/>
<name>A0A172U1H9_9BACT</name>
<dbReference type="InterPro" id="IPR029058">
    <property type="entry name" value="AB_hydrolase_fold"/>
</dbReference>
<dbReference type="Gene3D" id="3.40.50.1820">
    <property type="entry name" value="alpha/beta hydrolase"/>
    <property type="match status" value="1"/>
</dbReference>
<dbReference type="EMBL" id="CP011390">
    <property type="protein sequence ID" value="ANE52883.1"/>
    <property type="molecule type" value="Genomic_DNA"/>
</dbReference>
<organism evidence="1 2">
    <name type="scientific">Flavisolibacter tropicus</name>
    <dbReference type="NCBI Taxonomy" id="1492898"/>
    <lineage>
        <taxon>Bacteria</taxon>
        <taxon>Pseudomonadati</taxon>
        <taxon>Bacteroidota</taxon>
        <taxon>Chitinophagia</taxon>
        <taxon>Chitinophagales</taxon>
        <taxon>Chitinophagaceae</taxon>
        <taxon>Flavisolibacter</taxon>
    </lineage>
</organism>
<dbReference type="Proteomes" id="UP000077177">
    <property type="component" value="Chromosome"/>
</dbReference>
<dbReference type="RefSeq" id="WP_066408143.1">
    <property type="nucleotide sequence ID" value="NZ_CP011390.1"/>
</dbReference>
<protein>
    <recommendedName>
        <fullName evidence="3">Esterase</fullName>
    </recommendedName>
</protein>
<dbReference type="KEGG" id="fla:SY85_22775"/>
<reference evidence="2" key="1">
    <citation type="submission" date="2015-01" db="EMBL/GenBank/DDBJ databases">
        <title>Flavisolibacter sp./LCS9/ whole genome sequencing.</title>
        <authorList>
            <person name="Kim M.K."/>
            <person name="Srinivasan S."/>
            <person name="Lee J.-J."/>
        </authorList>
    </citation>
    <scope>NUCLEOTIDE SEQUENCE [LARGE SCALE GENOMIC DNA]</scope>
    <source>
        <strain evidence="2">LCS9</strain>
    </source>
</reference>
<dbReference type="PATRIC" id="fig|1492898.3.peg.4940"/>
<keyword evidence="2" id="KW-1185">Reference proteome</keyword>
<proteinExistence type="predicted"/>
<dbReference type="PANTHER" id="PTHR48098">
    <property type="entry name" value="ENTEROCHELIN ESTERASE-RELATED"/>
    <property type="match status" value="1"/>
</dbReference>